<dbReference type="RefSeq" id="WP_188884472.1">
    <property type="nucleotide sequence ID" value="NZ_BMPF01000007.1"/>
</dbReference>
<sequence>MSDPTSLDIATSSLGDLIEDGRDLLNLREQLKEVAAADRRDGGDTNVEDSLALSRQNDTAYISNADREKAEWFADIYEQEGEPEIQPRGFHYRILGEGYELRDGTPYENTNKCWRASTPQGPSGTVNPANGILVDGEFVLDLTPRHSHLVQFDTL</sequence>
<dbReference type="Proteomes" id="UP000628840">
    <property type="component" value="Unassembled WGS sequence"/>
</dbReference>
<reference evidence="1 2" key="1">
    <citation type="journal article" date="2019" name="Int. J. Syst. Evol. Microbiol.">
        <title>The Global Catalogue of Microorganisms (GCM) 10K type strain sequencing project: providing services to taxonomists for standard genome sequencing and annotation.</title>
        <authorList>
            <consortium name="The Broad Institute Genomics Platform"/>
            <consortium name="The Broad Institute Genome Sequencing Center for Infectious Disease"/>
            <person name="Wu L."/>
            <person name="Ma J."/>
        </authorList>
    </citation>
    <scope>NUCLEOTIDE SEQUENCE [LARGE SCALE GENOMIC DNA]</scope>
    <source>
        <strain evidence="1 2">JCM 19585</strain>
    </source>
</reference>
<name>A0A830FDJ7_9EURY</name>
<organism evidence="1 2">
    <name type="scientific">Halarchaeum grantii</name>
    <dbReference type="NCBI Taxonomy" id="1193105"/>
    <lineage>
        <taxon>Archaea</taxon>
        <taxon>Methanobacteriati</taxon>
        <taxon>Methanobacteriota</taxon>
        <taxon>Stenosarchaea group</taxon>
        <taxon>Halobacteria</taxon>
        <taxon>Halobacteriales</taxon>
        <taxon>Halobacteriaceae</taxon>
    </lineage>
</organism>
<protein>
    <submittedName>
        <fullName evidence="1">Uncharacterized protein</fullName>
    </submittedName>
</protein>
<gene>
    <name evidence="1" type="ORF">GCM10009037_29930</name>
</gene>
<accession>A0A830FDJ7</accession>
<proteinExistence type="predicted"/>
<keyword evidence="2" id="KW-1185">Reference proteome</keyword>
<comment type="caution">
    <text evidence="1">The sequence shown here is derived from an EMBL/GenBank/DDBJ whole genome shotgun (WGS) entry which is preliminary data.</text>
</comment>
<dbReference type="AlphaFoldDB" id="A0A830FDJ7"/>
<evidence type="ECO:0000313" key="2">
    <source>
        <dbReference type="Proteomes" id="UP000628840"/>
    </source>
</evidence>
<dbReference type="EMBL" id="BMPF01000007">
    <property type="protein sequence ID" value="GGL44541.1"/>
    <property type="molecule type" value="Genomic_DNA"/>
</dbReference>
<evidence type="ECO:0000313" key="1">
    <source>
        <dbReference type="EMBL" id="GGL44541.1"/>
    </source>
</evidence>
<dbReference type="OrthoDB" id="350618at2157"/>